<evidence type="ECO:0000313" key="3">
    <source>
        <dbReference type="Proteomes" id="UP000054935"/>
    </source>
</evidence>
<evidence type="ECO:0000313" key="2">
    <source>
        <dbReference type="EMBL" id="CUH74708.1"/>
    </source>
</evidence>
<dbReference type="AlphaFoldDB" id="A0A0P1FZ66"/>
<feature type="transmembrane region" description="Helical" evidence="1">
    <location>
        <begin position="6"/>
        <end position="27"/>
    </location>
</feature>
<evidence type="ECO:0000256" key="1">
    <source>
        <dbReference type="SAM" id="Phobius"/>
    </source>
</evidence>
<keyword evidence="1" id="KW-0812">Transmembrane</keyword>
<keyword evidence="1" id="KW-0472">Membrane</keyword>
<keyword evidence="3" id="KW-1185">Reference proteome</keyword>
<gene>
    <name evidence="2" type="ORF">TRN7648_00042</name>
</gene>
<protein>
    <submittedName>
        <fullName evidence="2">Uncharacterized protein</fullName>
    </submittedName>
</protein>
<dbReference type="RefSeq" id="WP_058245634.1">
    <property type="nucleotide sequence ID" value="NZ_CYSE01000001.1"/>
</dbReference>
<name>A0A0P1FZ66_9RHOB</name>
<sequence>MGTQAALMMVAAIVSVLLPLVVVNCCVHRRMKKRKCEEFVKRSREAGRLAVVSVTVAVMCTAVFYWGPTTLAPDMLLGIQ</sequence>
<dbReference type="EMBL" id="CYSE01000001">
    <property type="protein sequence ID" value="CUH74708.1"/>
    <property type="molecule type" value="Genomic_DNA"/>
</dbReference>
<dbReference type="Proteomes" id="UP000054935">
    <property type="component" value="Unassembled WGS sequence"/>
</dbReference>
<accession>A0A0P1FZ66</accession>
<proteinExistence type="predicted"/>
<organism evidence="2 3">
    <name type="scientific">Tropicibacter naphthalenivorans</name>
    <dbReference type="NCBI Taxonomy" id="441103"/>
    <lineage>
        <taxon>Bacteria</taxon>
        <taxon>Pseudomonadati</taxon>
        <taxon>Pseudomonadota</taxon>
        <taxon>Alphaproteobacteria</taxon>
        <taxon>Rhodobacterales</taxon>
        <taxon>Roseobacteraceae</taxon>
        <taxon>Tropicibacter</taxon>
    </lineage>
</organism>
<reference evidence="2 3" key="1">
    <citation type="submission" date="2015-09" db="EMBL/GenBank/DDBJ databases">
        <authorList>
            <consortium name="Swine Surveillance"/>
        </authorList>
    </citation>
    <scope>NUCLEOTIDE SEQUENCE [LARGE SCALE GENOMIC DNA]</scope>
    <source>
        <strain evidence="2 3">CECT 7648</strain>
    </source>
</reference>
<feature type="transmembrane region" description="Helical" evidence="1">
    <location>
        <begin position="48"/>
        <end position="67"/>
    </location>
</feature>
<keyword evidence="1" id="KW-1133">Transmembrane helix</keyword>